<evidence type="ECO:0000256" key="7">
    <source>
        <dbReference type="RuleBase" id="RU003453"/>
    </source>
</evidence>
<dbReference type="AlphaFoldDB" id="A0A6P7X2F4"/>
<keyword evidence="6" id="KW-1015">Disulfide bond</keyword>
<evidence type="ECO:0000256" key="3">
    <source>
        <dbReference type="ARBA" id="ARBA00022514"/>
    </source>
</evidence>
<keyword evidence="3 7" id="KW-0202">Cytokine</keyword>
<dbReference type="GO" id="GO:0050778">
    <property type="term" value="P:positive regulation of immune response"/>
    <property type="evidence" value="ECO:0007669"/>
    <property type="project" value="TreeGrafter"/>
</dbReference>
<organism evidence="10 11">
    <name type="scientific">Microcaecilia unicolor</name>
    <dbReference type="NCBI Taxonomy" id="1415580"/>
    <lineage>
        <taxon>Eukaryota</taxon>
        <taxon>Metazoa</taxon>
        <taxon>Chordata</taxon>
        <taxon>Craniata</taxon>
        <taxon>Vertebrata</taxon>
        <taxon>Euteleostomi</taxon>
        <taxon>Amphibia</taxon>
        <taxon>Gymnophiona</taxon>
        <taxon>Siphonopidae</taxon>
        <taxon>Microcaecilia</taxon>
    </lineage>
</organism>
<protein>
    <recommendedName>
        <fullName evidence="7">Interleukin</fullName>
    </recommendedName>
</protein>
<evidence type="ECO:0000313" key="14">
    <source>
        <dbReference type="RefSeq" id="XP_030047554.1"/>
    </source>
</evidence>
<evidence type="ECO:0000256" key="9">
    <source>
        <dbReference type="SAM" id="Phobius"/>
    </source>
</evidence>
<dbReference type="CTD" id="3600"/>
<dbReference type="Pfam" id="PF02372">
    <property type="entry name" value="IL15"/>
    <property type="match status" value="1"/>
</dbReference>
<feature type="region of interest" description="Disordered" evidence="8">
    <location>
        <begin position="202"/>
        <end position="237"/>
    </location>
</feature>
<dbReference type="KEGG" id="muo:115461682"/>
<dbReference type="OrthoDB" id="8905762at2759"/>
<dbReference type="Gene3D" id="1.20.1250.70">
    <property type="entry name" value="Interleukin-15/Interleukin-21"/>
    <property type="match status" value="1"/>
</dbReference>
<reference evidence="11 12" key="1">
    <citation type="submission" date="2025-04" db="UniProtKB">
        <authorList>
            <consortium name="RefSeq"/>
        </authorList>
    </citation>
    <scope>IDENTIFICATION</scope>
</reference>
<name>A0A6P7X2F4_9AMPH</name>
<comment type="subcellular location">
    <subcellularLocation>
        <location evidence="1">Secreted</location>
    </subcellularLocation>
</comment>
<evidence type="ECO:0000256" key="5">
    <source>
        <dbReference type="ARBA" id="ARBA00022729"/>
    </source>
</evidence>
<comment type="similarity">
    <text evidence="2 7">Belongs to the IL-15/IL-21 family.</text>
</comment>
<dbReference type="GO" id="GO:0005615">
    <property type="term" value="C:extracellular space"/>
    <property type="evidence" value="ECO:0007669"/>
    <property type="project" value="UniProtKB-KW"/>
</dbReference>
<accession>A0A6P7X2F4</accession>
<feature type="transmembrane region" description="Helical" evidence="9">
    <location>
        <begin position="33"/>
        <end position="57"/>
    </location>
</feature>
<dbReference type="SUPFAM" id="SSF47266">
    <property type="entry name" value="4-helical cytokines"/>
    <property type="match status" value="1"/>
</dbReference>
<dbReference type="GO" id="GO:0042119">
    <property type="term" value="P:neutrophil activation"/>
    <property type="evidence" value="ECO:0007669"/>
    <property type="project" value="TreeGrafter"/>
</dbReference>
<keyword evidence="9" id="KW-0472">Membrane</keyword>
<keyword evidence="5" id="KW-0732">Signal</keyword>
<dbReference type="GO" id="GO:0001819">
    <property type="term" value="P:positive regulation of cytokine production"/>
    <property type="evidence" value="ECO:0007669"/>
    <property type="project" value="TreeGrafter"/>
</dbReference>
<dbReference type="RefSeq" id="XP_030047551.1">
    <property type="nucleotide sequence ID" value="XM_030191691.1"/>
</dbReference>
<evidence type="ECO:0000313" key="11">
    <source>
        <dbReference type="RefSeq" id="XP_030047551.1"/>
    </source>
</evidence>
<dbReference type="GO" id="GO:0042102">
    <property type="term" value="P:positive regulation of T cell proliferation"/>
    <property type="evidence" value="ECO:0007669"/>
    <property type="project" value="TreeGrafter"/>
</dbReference>
<evidence type="ECO:0000313" key="12">
    <source>
        <dbReference type="RefSeq" id="XP_030047552.1"/>
    </source>
</evidence>
<dbReference type="PANTHER" id="PTHR14356:SF3">
    <property type="entry name" value="INTERLEUKIN-15"/>
    <property type="match status" value="1"/>
</dbReference>
<dbReference type="InterPro" id="IPR003443">
    <property type="entry name" value="IL-15/IL-21_fam"/>
</dbReference>
<dbReference type="GO" id="GO:0005126">
    <property type="term" value="F:cytokine receptor binding"/>
    <property type="evidence" value="ECO:0007669"/>
    <property type="project" value="InterPro"/>
</dbReference>
<evidence type="ECO:0000256" key="6">
    <source>
        <dbReference type="ARBA" id="ARBA00023157"/>
    </source>
</evidence>
<dbReference type="RefSeq" id="XP_030047554.1">
    <property type="nucleotide sequence ID" value="XM_030191694.1"/>
</dbReference>
<dbReference type="RefSeq" id="XP_030047553.1">
    <property type="nucleotide sequence ID" value="XM_030191693.1"/>
</dbReference>
<evidence type="ECO:0000256" key="4">
    <source>
        <dbReference type="ARBA" id="ARBA00022525"/>
    </source>
</evidence>
<keyword evidence="10" id="KW-1185">Reference proteome</keyword>
<gene>
    <name evidence="11 12 13 14 15" type="primary">IL15</name>
</gene>
<sequence length="237" mass="27548">MMRWSLEMQNPGHVCFSKRHQKKNHLNRIRVQASLFLVLNYFALSLLNSETGIYFFIMCCISAYLPRTEADTIAWDIVLDNLNMIKKLAEGIDAKLYTATSGDAKLYTARLDPDVCSESMLRCFLEELKVIAHECRDENKEETHKYVNFVNINIGHRLKESFYNDVPKGCKQCEQFQEENFTTFMERFTQLVQRFNMEKRDFRTKSPSRTASALIRTENSKSAAPDPEKTISQNTSN</sequence>
<dbReference type="GO" id="GO:0006955">
    <property type="term" value="P:immune response"/>
    <property type="evidence" value="ECO:0007669"/>
    <property type="project" value="InterPro"/>
</dbReference>
<proteinExistence type="inferred from homology"/>
<dbReference type="PANTHER" id="PTHR14356">
    <property type="entry name" value="INTERLEUKIN-15-RELATED"/>
    <property type="match status" value="1"/>
</dbReference>
<evidence type="ECO:0000256" key="2">
    <source>
        <dbReference type="ARBA" id="ARBA00006050"/>
    </source>
</evidence>
<dbReference type="InterPro" id="IPR020439">
    <property type="entry name" value="IL-15"/>
</dbReference>
<evidence type="ECO:0000313" key="13">
    <source>
        <dbReference type="RefSeq" id="XP_030047553.1"/>
    </source>
</evidence>
<dbReference type="GeneID" id="115461682"/>
<evidence type="ECO:0000256" key="8">
    <source>
        <dbReference type="SAM" id="MobiDB-lite"/>
    </source>
</evidence>
<dbReference type="Proteomes" id="UP000515156">
    <property type="component" value="Chromosome 2"/>
</dbReference>
<dbReference type="InterPro" id="IPR009079">
    <property type="entry name" value="4_helix_cytokine-like_core"/>
</dbReference>
<dbReference type="RefSeq" id="XP_030047555.1">
    <property type="nucleotide sequence ID" value="XM_030191695.1"/>
</dbReference>
<dbReference type="GO" id="GO:0005125">
    <property type="term" value="F:cytokine activity"/>
    <property type="evidence" value="ECO:0007669"/>
    <property type="project" value="UniProtKB-KW"/>
</dbReference>
<evidence type="ECO:0000313" key="10">
    <source>
        <dbReference type="Proteomes" id="UP000515156"/>
    </source>
</evidence>
<keyword evidence="4" id="KW-0964">Secreted</keyword>
<keyword evidence="9" id="KW-0812">Transmembrane</keyword>
<evidence type="ECO:0000256" key="1">
    <source>
        <dbReference type="ARBA" id="ARBA00004613"/>
    </source>
</evidence>
<dbReference type="PRINTS" id="PR01930">
    <property type="entry name" value="INTRLEUKIN15"/>
</dbReference>
<dbReference type="RefSeq" id="XP_030047552.1">
    <property type="nucleotide sequence ID" value="XM_030191692.1"/>
</dbReference>
<keyword evidence="9" id="KW-1133">Transmembrane helix</keyword>
<evidence type="ECO:0000313" key="15">
    <source>
        <dbReference type="RefSeq" id="XP_030047555.1"/>
    </source>
</evidence>